<dbReference type="EMBL" id="CP034345">
    <property type="protein sequence ID" value="QGX95975.1"/>
    <property type="molecule type" value="Genomic_DNA"/>
</dbReference>
<feature type="region of interest" description="Disordered" evidence="1">
    <location>
        <begin position="1"/>
        <end position="97"/>
    </location>
</feature>
<dbReference type="GeneID" id="43370855"/>
<feature type="compositionally biased region" description="Basic and acidic residues" evidence="1">
    <location>
        <begin position="21"/>
        <end position="34"/>
    </location>
</feature>
<organism evidence="3 4">
    <name type="scientific">Haloplanus rallus</name>
    <dbReference type="NCBI Taxonomy" id="1816183"/>
    <lineage>
        <taxon>Archaea</taxon>
        <taxon>Methanobacteriati</taxon>
        <taxon>Methanobacteriota</taxon>
        <taxon>Stenosarchaea group</taxon>
        <taxon>Halobacteria</taxon>
        <taxon>Halobacteriales</taxon>
        <taxon>Haloferacaceae</taxon>
        <taxon>Haloplanus</taxon>
    </lineage>
</organism>
<reference evidence="3 4" key="1">
    <citation type="submission" date="2018-12" db="EMBL/GenBank/DDBJ databases">
        <title>Complete genome sequence of Haloplanus rallus MBLA0036.</title>
        <authorList>
            <person name="Nam Y.-d."/>
            <person name="Kang J."/>
            <person name="Chung W.-H."/>
            <person name="Park Y.S."/>
        </authorList>
    </citation>
    <scope>NUCLEOTIDE SEQUENCE [LARGE SCALE GENOMIC DNA]</scope>
    <source>
        <strain evidence="3 4">MBLA0036</strain>
    </source>
</reference>
<keyword evidence="4" id="KW-1185">Reference proteome</keyword>
<feature type="domain" description="DUF8135" evidence="2">
    <location>
        <begin position="98"/>
        <end position="146"/>
    </location>
</feature>
<dbReference type="OrthoDB" id="204982at2157"/>
<evidence type="ECO:0000256" key="1">
    <source>
        <dbReference type="SAM" id="MobiDB-lite"/>
    </source>
</evidence>
<accession>A0A6B9F621</accession>
<gene>
    <name evidence="3" type="ORF">EI982_14880</name>
</gene>
<feature type="compositionally biased region" description="Acidic residues" evidence="1">
    <location>
        <begin position="35"/>
        <end position="72"/>
    </location>
</feature>
<dbReference type="AlphaFoldDB" id="A0A6B9F621"/>
<evidence type="ECO:0000313" key="4">
    <source>
        <dbReference type="Proteomes" id="UP000428325"/>
    </source>
</evidence>
<name>A0A6B9F621_9EURY</name>
<evidence type="ECO:0000259" key="2">
    <source>
        <dbReference type="Pfam" id="PF26456"/>
    </source>
</evidence>
<proteinExistence type="predicted"/>
<dbReference type="RefSeq" id="WP_157690435.1">
    <property type="nucleotide sequence ID" value="NZ_CP034345.1"/>
</dbReference>
<feature type="compositionally biased region" description="Acidic residues" evidence="1">
    <location>
        <begin position="1"/>
        <end position="19"/>
    </location>
</feature>
<sequence>MTDDGGDDTGTEAGDDAPLDDLVREVRERRATREAEDDVDLDPIDDPFESVEVPELDEEAVWAAFDEDEADPEERMGVGVGADPETTSGDETEDAEAVVPKRKFCQRCPHFTDPPAVACTHEGTTIVEVVDADSFRVRNCPIVAEDRDSAPLE</sequence>
<protein>
    <recommendedName>
        <fullName evidence="2">DUF8135 domain-containing protein</fullName>
    </recommendedName>
</protein>
<dbReference type="KEGG" id="hra:EI982_14880"/>
<evidence type="ECO:0000313" key="3">
    <source>
        <dbReference type="EMBL" id="QGX95975.1"/>
    </source>
</evidence>
<dbReference type="Proteomes" id="UP000428325">
    <property type="component" value="Chromosome"/>
</dbReference>
<dbReference type="InterPro" id="IPR058448">
    <property type="entry name" value="DUF8135"/>
</dbReference>
<dbReference type="Pfam" id="PF26456">
    <property type="entry name" value="DUF8135"/>
    <property type="match status" value="1"/>
</dbReference>